<proteinExistence type="predicted"/>
<evidence type="ECO:0000313" key="3">
    <source>
        <dbReference type="Proteomes" id="UP000481153"/>
    </source>
</evidence>
<sequence length="261" mass="29872">MWQSYVDAVIIVIVVAAGFWSIRRFPPPTTEITTPRTSSFNFLLIFRSLIVIANLVSLIGYSGLPRAFRYYTLWNFILQTIYYVLMLSYQLRHRNESKEVPTDTEFRALNTLFDICISVSFLVCLVFWAVVHPTSPGQVITLNLVYQHGINCVLLLIELAFNGFVVRGSTFGYTLLFPALYGILSWIGHETWLNGVWPYKFLDISSPASPGWYIGVVLVHPIFLWVAIQLSKLKRRFRPQFCPRSHEEALASVITPKDSVV</sequence>
<dbReference type="EMBL" id="VJMJ01000089">
    <property type="protein sequence ID" value="KAF0736214.1"/>
    <property type="molecule type" value="Genomic_DNA"/>
</dbReference>
<evidence type="ECO:0000256" key="1">
    <source>
        <dbReference type="SAM" id="Phobius"/>
    </source>
</evidence>
<keyword evidence="3" id="KW-1185">Reference proteome</keyword>
<feature type="transmembrane region" description="Helical" evidence="1">
    <location>
        <begin position="70"/>
        <end position="91"/>
    </location>
</feature>
<keyword evidence="1" id="KW-0812">Transmembrane</keyword>
<dbReference type="GO" id="GO:0016020">
    <property type="term" value="C:membrane"/>
    <property type="evidence" value="ECO:0007669"/>
    <property type="project" value="TreeGrafter"/>
</dbReference>
<feature type="transmembrane region" description="Helical" evidence="1">
    <location>
        <begin position="171"/>
        <end position="189"/>
    </location>
</feature>
<feature type="transmembrane region" description="Helical" evidence="1">
    <location>
        <begin position="209"/>
        <end position="228"/>
    </location>
</feature>
<feature type="transmembrane region" description="Helical" evidence="1">
    <location>
        <begin position="144"/>
        <end position="164"/>
    </location>
</feature>
<feature type="transmembrane region" description="Helical" evidence="1">
    <location>
        <begin position="42"/>
        <end position="64"/>
    </location>
</feature>
<dbReference type="Proteomes" id="UP000481153">
    <property type="component" value="Unassembled WGS sequence"/>
</dbReference>
<feature type="transmembrane region" description="Helical" evidence="1">
    <location>
        <begin position="6"/>
        <end position="22"/>
    </location>
</feature>
<keyword evidence="1" id="KW-0472">Membrane</keyword>
<accession>A0A6G0X8K4</accession>
<dbReference type="AlphaFoldDB" id="A0A6G0X8K4"/>
<name>A0A6G0X8K4_9STRA</name>
<keyword evidence="1" id="KW-1133">Transmembrane helix</keyword>
<dbReference type="PANTHER" id="PTHR12242:SF22">
    <property type="entry name" value="OS02G0130600 PROTEIN"/>
    <property type="match status" value="1"/>
</dbReference>
<dbReference type="PANTHER" id="PTHR12242">
    <property type="entry name" value="OS02G0130600 PROTEIN-RELATED"/>
    <property type="match status" value="1"/>
</dbReference>
<feature type="transmembrane region" description="Helical" evidence="1">
    <location>
        <begin position="112"/>
        <end position="132"/>
    </location>
</feature>
<evidence type="ECO:0000313" key="2">
    <source>
        <dbReference type="EMBL" id="KAF0736214.1"/>
    </source>
</evidence>
<gene>
    <name evidence="2" type="ORF">Ae201684_007237</name>
</gene>
<organism evidence="2 3">
    <name type="scientific">Aphanomyces euteiches</name>
    <dbReference type="NCBI Taxonomy" id="100861"/>
    <lineage>
        <taxon>Eukaryota</taxon>
        <taxon>Sar</taxon>
        <taxon>Stramenopiles</taxon>
        <taxon>Oomycota</taxon>
        <taxon>Saprolegniomycetes</taxon>
        <taxon>Saprolegniales</taxon>
        <taxon>Verrucalvaceae</taxon>
        <taxon>Aphanomyces</taxon>
    </lineage>
</organism>
<reference evidence="2 3" key="1">
    <citation type="submission" date="2019-07" db="EMBL/GenBank/DDBJ databases">
        <title>Genomics analysis of Aphanomyces spp. identifies a new class of oomycete effector associated with host adaptation.</title>
        <authorList>
            <person name="Gaulin E."/>
        </authorList>
    </citation>
    <scope>NUCLEOTIDE SEQUENCE [LARGE SCALE GENOMIC DNA]</scope>
    <source>
        <strain evidence="2 3">ATCC 201684</strain>
    </source>
</reference>
<dbReference type="VEuPathDB" id="FungiDB:AeMF1_017257"/>
<comment type="caution">
    <text evidence="2">The sequence shown here is derived from an EMBL/GenBank/DDBJ whole genome shotgun (WGS) entry which is preliminary data.</text>
</comment>
<protein>
    <submittedName>
        <fullName evidence="2">Uncharacterized protein</fullName>
    </submittedName>
</protein>